<evidence type="ECO:0000313" key="8">
    <source>
        <dbReference type="EMBL" id="MBY0755238.1"/>
    </source>
</evidence>
<evidence type="ECO:0000256" key="5">
    <source>
        <dbReference type="ARBA" id="ARBA00023136"/>
    </source>
</evidence>
<evidence type="ECO:0000256" key="1">
    <source>
        <dbReference type="ARBA" id="ARBA00004162"/>
    </source>
</evidence>
<dbReference type="InterPro" id="IPR052027">
    <property type="entry name" value="PspC"/>
</dbReference>
<reference evidence="8 9" key="1">
    <citation type="journal article" date="2021" name="Cell Host Microbe">
        <title>in vivo commensal control of Clostridioides difficile virulence.</title>
        <authorList>
            <person name="Girinathan B.P."/>
            <person name="Dibenedetto N."/>
            <person name="Worley J.N."/>
            <person name="Peltier J."/>
            <person name="Arrieta-Ortiz M.L."/>
            <person name="Rupa Christinal Immanuel S."/>
            <person name="Lavin R."/>
            <person name="Delaney M.L."/>
            <person name="Cummins C."/>
            <person name="Hoffmann M."/>
            <person name="Luo Y."/>
            <person name="Gonzalez-Escalona N."/>
            <person name="Allard M."/>
            <person name="Onderdonk A.B."/>
            <person name="Gerber G.K."/>
            <person name="Sonenshein A.L."/>
            <person name="Baliga N."/>
            <person name="Dupuy B."/>
            <person name="Bry L."/>
        </authorList>
    </citation>
    <scope>NUCLEOTIDE SEQUENCE [LARGE SCALE GENOMIC DNA]</scope>
    <source>
        <strain evidence="8 9">DSM 599</strain>
    </source>
</reference>
<evidence type="ECO:0000256" key="4">
    <source>
        <dbReference type="ARBA" id="ARBA00022989"/>
    </source>
</evidence>
<keyword evidence="5 6" id="KW-0472">Membrane</keyword>
<dbReference type="EMBL" id="JAIKTU010000005">
    <property type="protein sequence ID" value="MBY0755238.1"/>
    <property type="molecule type" value="Genomic_DNA"/>
</dbReference>
<accession>A0ABS7KXA8</accession>
<dbReference type="Pfam" id="PF04024">
    <property type="entry name" value="PspC"/>
    <property type="match status" value="1"/>
</dbReference>
<name>A0ABS7KXA8_CLOSR</name>
<evidence type="ECO:0000256" key="2">
    <source>
        <dbReference type="ARBA" id="ARBA00022475"/>
    </source>
</evidence>
<comment type="caution">
    <text evidence="8">The sequence shown here is derived from an EMBL/GenBank/DDBJ whole genome shotgun (WGS) entry which is preliminary data.</text>
</comment>
<dbReference type="PANTHER" id="PTHR33885">
    <property type="entry name" value="PHAGE SHOCK PROTEIN C"/>
    <property type="match status" value="1"/>
</dbReference>
<sequence length="74" mass="8354">MKRLYKVPGHGKISGICQGLSEYLNVDVTIIRLLWIVLAFISCGTAIFGYIACIFIIPNKEDVINNDNNNFTKY</sequence>
<evidence type="ECO:0000256" key="6">
    <source>
        <dbReference type="SAM" id="Phobius"/>
    </source>
</evidence>
<proteinExistence type="predicted"/>
<gene>
    <name evidence="8" type="ORF">K5V21_07195</name>
</gene>
<evidence type="ECO:0000259" key="7">
    <source>
        <dbReference type="Pfam" id="PF04024"/>
    </source>
</evidence>
<feature type="transmembrane region" description="Helical" evidence="6">
    <location>
        <begin position="33"/>
        <end position="57"/>
    </location>
</feature>
<keyword evidence="4 6" id="KW-1133">Transmembrane helix</keyword>
<comment type="subcellular location">
    <subcellularLocation>
        <location evidence="1">Cell membrane</location>
        <topology evidence="1">Single-pass membrane protein</topology>
    </subcellularLocation>
</comment>
<dbReference type="Proteomes" id="UP001299068">
    <property type="component" value="Unassembled WGS sequence"/>
</dbReference>
<dbReference type="RefSeq" id="WP_204594724.1">
    <property type="nucleotide sequence ID" value="NZ_JAFBDA010000007.1"/>
</dbReference>
<dbReference type="PANTHER" id="PTHR33885:SF3">
    <property type="entry name" value="PHAGE SHOCK PROTEIN C"/>
    <property type="match status" value="1"/>
</dbReference>
<feature type="domain" description="Phage shock protein PspC N-terminal" evidence="7">
    <location>
        <begin position="2"/>
        <end position="59"/>
    </location>
</feature>
<protein>
    <submittedName>
        <fullName evidence="8">PspC domain-containing protein</fullName>
    </submittedName>
</protein>
<evidence type="ECO:0000256" key="3">
    <source>
        <dbReference type="ARBA" id="ARBA00022692"/>
    </source>
</evidence>
<keyword evidence="2" id="KW-1003">Cell membrane</keyword>
<keyword evidence="3 6" id="KW-0812">Transmembrane</keyword>
<keyword evidence="9" id="KW-1185">Reference proteome</keyword>
<evidence type="ECO:0000313" key="9">
    <source>
        <dbReference type="Proteomes" id="UP001299068"/>
    </source>
</evidence>
<organism evidence="8 9">
    <name type="scientific">Clostridium sardiniense</name>
    <name type="common">Clostridium absonum</name>
    <dbReference type="NCBI Taxonomy" id="29369"/>
    <lineage>
        <taxon>Bacteria</taxon>
        <taxon>Bacillati</taxon>
        <taxon>Bacillota</taxon>
        <taxon>Clostridia</taxon>
        <taxon>Eubacteriales</taxon>
        <taxon>Clostridiaceae</taxon>
        <taxon>Clostridium</taxon>
    </lineage>
</organism>
<dbReference type="InterPro" id="IPR007168">
    <property type="entry name" value="Phageshock_PspC_N"/>
</dbReference>